<evidence type="ECO:0000313" key="2">
    <source>
        <dbReference type="Proteomes" id="UP000008063"/>
    </source>
</evidence>
<accession>F8PVZ6</accession>
<dbReference type="InParanoid" id="F8PVZ6"/>
<dbReference type="HOGENOM" id="CLU_2777493_0_0_1"/>
<sequence>MVTRVERSTTTVGAGVGVDDGGTVVVKRAAMSRTDLVSLLGIVLLVERHDGQCSLTRTSLKELEHVSHR</sequence>
<dbReference type="Proteomes" id="UP000008063">
    <property type="component" value="Unassembled WGS sequence"/>
</dbReference>
<reference evidence="2" key="1">
    <citation type="journal article" date="2011" name="Science">
        <title>The plant cell wall-decomposing machinery underlies the functional diversity of forest fungi.</title>
        <authorList>
            <person name="Eastwood D.C."/>
            <person name="Floudas D."/>
            <person name="Binder M."/>
            <person name="Majcherczyk A."/>
            <person name="Schneider P."/>
            <person name="Aerts A."/>
            <person name="Asiegbu F.O."/>
            <person name="Baker S.E."/>
            <person name="Barry K."/>
            <person name="Bendiksby M."/>
            <person name="Blumentritt M."/>
            <person name="Coutinho P.M."/>
            <person name="Cullen D."/>
            <person name="de Vries R.P."/>
            <person name="Gathman A."/>
            <person name="Goodell B."/>
            <person name="Henrissat B."/>
            <person name="Ihrmark K."/>
            <person name="Kauserud H."/>
            <person name="Kohler A."/>
            <person name="LaButti K."/>
            <person name="Lapidus A."/>
            <person name="Lavin J.L."/>
            <person name="Lee Y.-H."/>
            <person name="Lindquist E."/>
            <person name="Lilly W."/>
            <person name="Lucas S."/>
            <person name="Morin E."/>
            <person name="Murat C."/>
            <person name="Oguiza J.A."/>
            <person name="Park J."/>
            <person name="Pisabarro A.G."/>
            <person name="Riley R."/>
            <person name="Rosling A."/>
            <person name="Salamov A."/>
            <person name="Schmidt O."/>
            <person name="Schmutz J."/>
            <person name="Skrede I."/>
            <person name="Stenlid J."/>
            <person name="Wiebenga A."/>
            <person name="Xie X."/>
            <person name="Kuees U."/>
            <person name="Hibbett D.S."/>
            <person name="Hoffmeister D."/>
            <person name="Hoegberg N."/>
            <person name="Martin F."/>
            <person name="Grigoriev I.V."/>
            <person name="Watkinson S.C."/>
        </authorList>
    </citation>
    <scope>NUCLEOTIDE SEQUENCE [LARGE SCALE GENOMIC DNA]</scope>
    <source>
        <strain evidence="2">strain S7.3</strain>
    </source>
</reference>
<dbReference type="AlphaFoldDB" id="F8PVZ6"/>
<name>F8PVZ6_SERL3</name>
<protein>
    <submittedName>
        <fullName evidence="1">Uncharacterized protein</fullName>
    </submittedName>
</protein>
<keyword evidence="2" id="KW-1185">Reference proteome</keyword>
<proteinExistence type="predicted"/>
<evidence type="ECO:0000313" key="1">
    <source>
        <dbReference type="EMBL" id="EGN99855.1"/>
    </source>
</evidence>
<dbReference type="EMBL" id="GL945479">
    <property type="protein sequence ID" value="EGN99855.1"/>
    <property type="molecule type" value="Genomic_DNA"/>
</dbReference>
<organism evidence="2">
    <name type="scientific">Serpula lacrymans var. lacrymans (strain S7.3)</name>
    <name type="common">Dry rot fungus</name>
    <dbReference type="NCBI Taxonomy" id="936435"/>
    <lineage>
        <taxon>Eukaryota</taxon>
        <taxon>Fungi</taxon>
        <taxon>Dikarya</taxon>
        <taxon>Basidiomycota</taxon>
        <taxon>Agaricomycotina</taxon>
        <taxon>Agaricomycetes</taxon>
        <taxon>Agaricomycetidae</taxon>
        <taxon>Boletales</taxon>
        <taxon>Coniophorineae</taxon>
        <taxon>Serpulaceae</taxon>
        <taxon>Serpula</taxon>
    </lineage>
</organism>
<gene>
    <name evidence="1" type="ORF">SERLA73DRAFT_180103</name>
</gene>